<reference evidence="3" key="1">
    <citation type="submission" date="2016-10" db="EMBL/GenBank/DDBJ databases">
        <authorList>
            <person name="Varghese N."/>
            <person name="Submissions S."/>
        </authorList>
    </citation>
    <scope>NUCLEOTIDE SEQUENCE [LARGE SCALE GENOMIC DNA]</scope>
    <source>
        <strain evidence="3">DSM 17453</strain>
    </source>
</reference>
<dbReference type="GO" id="GO:0016787">
    <property type="term" value="F:hydrolase activity"/>
    <property type="evidence" value="ECO:0007669"/>
    <property type="project" value="UniProtKB-KW"/>
</dbReference>
<dbReference type="RefSeq" id="WP_090001574.1">
    <property type="nucleotide sequence ID" value="NZ_FOBV01000010.1"/>
</dbReference>
<evidence type="ECO:0000259" key="1">
    <source>
        <dbReference type="Pfam" id="PF00753"/>
    </source>
</evidence>
<dbReference type="Proteomes" id="UP000199450">
    <property type="component" value="Unassembled WGS sequence"/>
</dbReference>
<dbReference type="InterPro" id="IPR001279">
    <property type="entry name" value="Metallo-B-lactamas"/>
</dbReference>
<feature type="domain" description="Metallo-beta-lactamase" evidence="1">
    <location>
        <begin position="34"/>
        <end position="124"/>
    </location>
</feature>
<dbReference type="PANTHER" id="PTHR30619:SF1">
    <property type="entry name" value="RECOMBINATION PROTEIN 2"/>
    <property type="match status" value="1"/>
</dbReference>
<evidence type="ECO:0000313" key="3">
    <source>
        <dbReference type="Proteomes" id="UP000199450"/>
    </source>
</evidence>
<evidence type="ECO:0000313" key="2">
    <source>
        <dbReference type="EMBL" id="SEM97489.1"/>
    </source>
</evidence>
<dbReference type="SUPFAM" id="SSF56281">
    <property type="entry name" value="Metallo-hydrolase/oxidoreductase"/>
    <property type="match status" value="1"/>
</dbReference>
<organism evidence="2 3">
    <name type="scientific">Chryseobacterium taichungense</name>
    <dbReference type="NCBI Taxonomy" id="295069"/>
    <lineage>
        <taxon>Bacteria</taxon>
        <taxon>Pseudomonadati</taxon>
        <taxon>Bacteroidota</taxon>
        <taxon>Flavobacteriia</taxon>
        <taxon>Flavobacteriales</taxon>
        <taxon>Weeksellaceae</taxon>
        <taxon>Chryseobacterium group</taxon>
        <taxon>Chryseobacterium</taxon>
    </lineage>
</organism>
<name>A0A1H8CRD7_9FLAO</name>
<proteinExistence type="predicted"/>
<sequence>MIQQTHQISFHFFDVGGGDAIYIRFLGSDSYWHNILVDGGYGKEYKNAFGPLIKDLISNNEKIDNWIISHVDRDHIGAVLGFVRDIKILDKHEVVKNFLFNHSPEVIQASNGKISVGDGIKFRDYLSEKNLLSTVPINTKTIPVECSGFKMTFLSPTPEKEAAAKELWRVEETSGKIGRPEDKSDHKKTIEELKTAKFIEDTDPINGSSISLLAEFGDLKALLLADSHPSDVIDSLSALGYCKKKPIEVEFMQLSHHGSKANTSSELLEIVNTKCYVVTGNGIHNRHPDKEAIVRLLTKDKRSSEILNIHFACDTKDLRNIFDVDVNACDNHKFECSYAELGPESKTLAYLPLKDNV</sequence>
<gene>
    <name evidence="2" type="ORF">SAMN05421856_11071</name>
</gene>
<dbReference type="OrthoDB" id="418728at2"/>
<dbReference type="STRING" id="295069.SAMN05421856_11071"/>
<dbReference type="Gene3D" id="3.60.15.10">
    <property type="entry name" value="Ribonuclease Z/Hydroxyacylglutathione hydrolase-like"/>
    <property type="match status" value="1"/>
</dbReference>
<protein>
    <submittedName>
        <fullName evidence="2">Metal-dependent hydrolase, beta-lactamase superfamily II</fullName>
    </submittedName>
</protein>
<accession>A0A1H8CRD7</accession>
<keyword evidence="2" id="KW-0378">Hydrolase</keyword>
<keyword evidence="3" id="KW-1185">Reference proteome</keyword>
<dbReference type="Pfam" id="PF00753">
    <property type="entry name" value="Lactamase_B"/>
    <property type="match status" value="1"/>
</dbReference>
<dbReference type="AlphaFoldDB" id="A0A1H8CRD7"/>
<dbReference type="InterPro" id="IPR036866">
    <property type="entry name" value="RibonucZ/Hydroxyglut_hydro"/>
</dbReference>
<dbReference type="EMBL" id="FOBV01000010">
    <property type="protein sequence ID" value="SEM97489.1"/>
    <property type="molecule type" value="Genomic_DNA"/>
</dbReference>
<dbReference type="PANTHER" id="PTHR30619">
    <property type="entry name" value="DNA INTERNALIZATION/COMPETENCE PROTEIN COMEC/REC2"/>
    <property type="match status" value="1"/>
</dbReference>
<dbReference type="InterPro" id="IPR052159">
    <property type="entry name" value="Competence_DNA_uptake"/>
</dbReference>